<dbReference type="EMBL" id="MRVG01000017">
    <property type="protein sequence ID" value="PMB63737.1"/>
    <property type="molecule type" value="Genomic_DNA"/>
</dbReference>
<comment type="caution">
    <text evidence="1">The sequence shown here is derived from an EMBL/GenBank/DDBJ whole genome shotgun (WGS) entry which is preliminary data.</text>
</comment>
<evidence type="ECO:0000313" key="1">
    <source>
        <dbReference type="EMBL" id="PMB63737.1"/>
    </source>
</evidence>
<protein>
    <submittedName>
        <fullName evidence="1">Uncharacterized protein</fullName>
    </submittedName>
</protein>
<reference evidence="1 2" key="1">
    <citation type="journal article" date="2016" name="Appl. Microbiol. Biotechnol.">
        <title>Characterization of T-DNA insertion mutants with decreased virulence in the entomopathogenic fungus Beauveria bassiana JEF-007.</title>
        <authorList>
            <person name="Kim S."/>
            <person name="Lee S.J."/>
            <person name="Nai Y.S."/>
            <person name="Yu J.S."/>
            <person name="Lee M.R."/>
            <person name="Yang Y.T."/>
            <person name="Kim J.S."/>
        </authorList>
    </citation>
    <scope>NUCLEOTIDE SEQUENCE [LARGE SCALE GENOMIC DNA]</scope>
    <source>
        <strain evidence="1 2">JEF-007</strain>
    </source>
</reference>
<organism evidence="1 2">
    <name type="scientific">Beauveria bassiana</name>
    <name type="common">White muscardine disease fungus</name>
    <name type="synonym">Tritirachium shiotae</name>
    <dbReference type="NCBI Taxonomy" id="176275"/>
    <lineage>
        <taxon>Eukaryota</taxon>
        <taxon>Fungi</taxon>
        <taxon>Dikarya</taxon>
        <taxon>Ascomycota</taxon>
        <taxon>Pezizomycotina</taxon>
        <taxon>Sordariomycetes</taxon>
        <taxon>Hypocreomycetidae</taxon>
        <taxon>Hypocreales</taxon>
        <taxon>Cordycipitaceae</taxon>
        <taxon>Beauveria</taxon>
    </lineage>
</organism>
<sequence length="152" mass="17629">MIDSDAHRYAVKYECPQVFCFDGYALLMLQFKAKKPEAIASEDCKIDCWIFPRENAGGVPLRYAFYRLLVQGLRRCQGQLSPSIVTLNGQQSEFRNFYTGEPVWKIGDALHRHPWGMYRAVDPRDGSMYWMFNGQEDESGQRLLDGPPLYNY</sequence>
<accession>A0A2N6N8Y7</accession>
<dbReference type="AlphaFoldDB" id="A0A2N6N8Y7"/>
<dbReference type="Proteomes" id="UP000235728">
    <property type="component" value="Unassembled WGS sequence"/>
</dbReference>
<gene>
    <name evidence="1" type="ORF">BM221_010479</name>
</gene>
<evidence type="ECO:0000313" key="2">
    <source>
        <dbReference type="Proteomes" id="UP000235728"/>
    </source>
</evidence>
<name>A0A2N6N8Y7_BEABA</name>
<proteinExistence type="predicted"/>